<dbReference type="RefSeq" id="WP_007777696.1">
    <property type="nucleotide sequence ID" value="NZ_BJOD01000003.1"/>
</dbReference>
<keyword evidence="1" id="KW-1133">Transmembrane helix</keyword>
<evidence type="ECO:0000313" key="5">
    <source>
        <dbReference type="Proteomes" id="UP000317180"/>
    </source>
</evidence>
<name>A0A3M8AZ72_9BACL</name>
<sequence>MNRLFLCLLILMLVFSFFDFFFKRKQMQRRQQIVIYTIYALSVLGLYAIQFQHTRMIPTDFFLNILTPRVKMWIDQIL</sequence>
<dbReference type="EMBL" id="RHHN01000028">
    <property type="protein sequence ID" value="RNB56392.1"/>
    <property type="molecule type" value="Genomic_DNA"/>
</dbReference>
<comment type="caution">
    <text evidence="3">The sequence shown here is derived from an EMBL/GenBank/DDBJ whole genome shotgun (WGS) entry which is preliminary data.</text>
</comment>
<evidence type="ECO:0000313" key="3">
    <source>
        <dbReference type="EMBL" id="RNB56392.1"/>
    </source>
</evidence>
<dbReference type="AlphaFoldDB" id="A0A3M8AZ72"/>
<dbReference type="Proteomes" id="UP000317180">
    <property type="component" value="Unassembled WGS sequence"/>
</dbReference>
<organism evidence="3 4">
    <name type="scientific">Brevibacillus agri</name>
    <dbReference type="NCBI Taxonomy" id="51101"/>
    <lineage>
        <taxon>Bacteria</taxon>
        <taxon>Bacillati</taxon>
        <taxon>Bacillota</taxon>
        <taxon>Bacilli</taxon>
        <taxon>Bacillales</taxon>
        <taxon>Paenibacillaceae</taxon>
        <taxon>Brevibacillus</taxon>
    </lineage>
</organism>
<keyword evidence="1" id="KW-0812">Transmembrane</keyword>
<accession>A0A3M8AZ72</accession>
<protein>
    <submittedName>
        <fullName evidence="3">Uncharacterized protein</fullName>
    </submittedName>
</protein>
<dbReference type="GeneID" id="82811171"/>
<keyword evidence="5" id="KW-1185">Reference proteome</keyword>
<gene>
    <name evidence="2" type="ORF">BAG01nite_04970</name>
    <name evidence="3" type="ORF">EB820_09075</name>
</gene>
<evidence type="ECO:0000313" key="2">
    <source>
        <dbReference type="EMBL" id="GED24395.1"/>
    </source>
</evidence>
<proteinExistence type="predicted"/>
<evidence type="ECO:0000313" key="4">
    <source>
        <dbReference type="Proteomes" id="UP000276178"/>
    </source>
</evidence>
<dbReference type="EMBL" id="BJOD01000003">
    <property type="protein sequence ID" value="GED24395.1"/>
    <property type="molecule type" value="Genomic_DNA"/>
</dbReference>
<reference evidence="2 5" key="2">
    <citation type="submission" date="2019-06" db="EMBL/GenBank/DDBJ databases">
        <title>Whole genome shotgun sequence of Brevibacillus agri NBRC 15538.</title>
        <authorList>
            <person name="Hosoyama A."/>
            <person name="Uohara A."/>
            <person name="Ohji S."/>
            <person name="Ichikawa N."/>
        </authorList>
    </citation>
    <scope>NUCLEOTIDE SEQUENCE [LARGE SCALE GENOMIC DNA]</scope>
    <source>
        <strain evidence="2 5">NBRC 15538</strain>
    </source>
</reference>
<reference evidence="3 4" key="1">
    <citation type="submission" date="2018-10" db="EMBL/GenBank/DDBJ databases">
        <title>Phylogenomics of Brevibacillus.</title>
        <authorList>
            <person name="Dunlap C."/>
        </authorList>
    </citation>
    <scope>NUCLEOTIDE SEQUENCE [LARGE SCALE GENOMIC DNA]</scope>
    <source>
        <strain evidence="3 4">NRRL NRS 1219</strain>
    </source>
</reference>
<feature type="transmembrane region" description="Helical" evidence="1">
    <location>
        <begin position="32"/>
        <end position="49"/>
    </location>
</feature>
<dbReference type="Proteomes" id="UP000276178">
    <property type="component" value="Unassembled WGS sequence"/>
</dbReference>
<evidence type="ECO:0000256" key="1">
    <source>
        <dbReference type="SAM" id="Phobius"/>
    </source>
</evidence>
<keyword evidence="1" id="KW-0472">Membrane</keyword>
<dbReference type="OrthoDB" id="2469073at2"/>